<name>A0A7R8ZN59_9CRUS</name>
<dbReference type="AlphaFoldDB" id="A0A7R8ZN59"/>
<dbReference type="EMBL" id="OB662413">
    <property type="protein sequence ID" value="CAD7230021.1"/>
    <property type="molecule type" value="Genomic_DNA"/>
</dbReference>
<proteinExistence type="predicted"/>
<reference evidence="1" key="1">
    <citation type="submission" date="2020-11" db="EMBL/GenBank/DDBJ databases">
        <authorList>
            <person name="Tran Van P."/>
        </authorList>
    </citation>
    <scope>NUCLEOTIDE SEQUENCE</scope>
</reference>
<protein>
    <submittedName>
        <fullName evidence="1">Uncharacterized protein</fullName>
    </submittedName>
</protein>
<accession>A0A7R8ZN59</accession>
<evidence type="ECO:0000313" key="1">
    <source>
        <dbReference type="EMBL" id="CAD7230021.1"/>
    </source>
</evidence>
<organism evidence="1">
    <name type="scientific">Cyprideis torosa</name>
    <dbReference type="NCBI Taxonomy" id="163714"/>
    <lineage>
        <taxon>Eukaryota</taxon>
        <taxon>Metazoa</taxon>
        <taxon>Ecdysozoa</taxon>
        <taxon>Arthropoda</taxon>
        <taxon>Crustacea</taxon>
        <taxon>Oligostraca</taxon>
        <taxon>Ostracoda</taxon>
        <taxon>Podocopa</taxon>
        <taxon>Podocopida</taxon>
        <taxon>Cytherocopina</taxon>
        <taxon>Cytheroidea</taxon>
        <taxon>Cytherideidae</taxon>
        <taxon>Cyprideis</taxon>
    </lineage>
</organism>
<sequence>MEVYLRFLSAASKTEVLVISESAATTPKPDEDEATINKRIEEFRGFPFRSIVTVNKNERFLGYVHRQPVSLSRNGEANVFGEHLTLSPSGPSEHDPIAEVQGVELCQVTVGALWIQGEVFLKQVRRFIRVWTAVNDVVVDKGFVSCGHNRSIGCHLPLDSTLRSAKDVAEVLRFSGRNLVVVELEVDVEIVLPRWILAQGFVEESDGFLSTVRAMVIGVVQDIIDGISVVKGVYDGCGVLGEEEVVLQVASVHQPTEN</sequence>
<gene>
    <name evidence="1" type="ORF">CTOB1V02_LOCUS7885</name>
</gene>